<proteinExistence type="predicted"/>
<reference evidence="1" key="2">
    <citation type="submission" date="2022-01" db="EMBL/GenBank/DDBJ databases">
        <authorList>
            <person name="Yamashiro T."/>
            <person name="Shiraishi A."/>
            <person name="Satake H."/>
            <person name="Nakayama K."/>
        </authorList>
    </citation>
    <scope>NUCLEOTIDE SEQUENCE</scope>
</reference>
<evidence type="ECO:0000313" key="2">
    <source>
        <dbReference type="Proteomes" id="UP001151760"/>
    </source>
</evidence>
<organism evidence="1 2">
    <name type="scientific">Tanacetum coccineum</name>
    <dbReference type="NCBI Taxonomy" id="301880"/>
    <lineage>
        <taxon>Eukaryota</taxon>
        <taxon>Viridiplantae</taxon>
        <taxon>Streptophyta</taxon>
        <taxon>Embryophyta</taxon>
        <taxon>Tracheophyta</taxon>
        <taxon>Spermatophyta</taxon>
        <taxon>Magnoliopsida</taxon>
        <taxon>eudicotyledons</taxon>
        <taxon>Gunneridae</taxon>
        <taxon>Pentapetalae</taxon>
        <taxon>asterids</taxon>
        <taxon>campanulids</taxon>
        <taxon>Asterales</taxon>
        <taxon>Asteraceae</taxon>
        <taxon>Asteroideae</taxon>
        <taxon>Anthemideae</taxon>
        <taxon>Anthemidinae</taxon>
        <taxon>Tanacetum</taxon>
    </lineage>
</organism>
<gene>
    <name evidence="1" type="ORF">Tco_0907813</name>
</gene>
<reference evidence="1" key="1">
    <citation type="journal article" date="2022" name="Int. J. Mol. Sci.">
        <title>Draft Genome of Tanacetum Coccineum: Genomic Comparison of Closely Related Tanacetum-Family Plants.</title>
        <authorList>
            <person name="Yamashiro T."/>
            <person name="Shiraishi A."/>
            <person name="Nakayama K."/>
            <person name="Satake H."/>
        </authorList>
    </citation>
    <scope>NUCLEOTIDE SEQUENCE</scope>
</reference>
<keyword evidence="2" id="KW-1185">Reference proteome</keyword>
<accession>A0ABQ5CNM8</accession>
<evidence type="ECO:0000313" key="1">
    <source>
        <dbReference type="EMBL" id="GJT27538.1"/>
    </source>
</evidence>
<comment type="caution">
    <text evidence="1">The sequence shown here is derived from an EMBL/GenBank/DDBJ whole genome shotgun (WGS) entry which is preliminary data.</text>
</comment>
<sequence length="77" mass="8650">MDDRYPSKGDDWFELSTNDGKVKVLRVLEMMEHDSGACIYGALVSIDTKIFSQTMSSQSLMLGGILSRRIMVGFEQI</sequence>
<name>A0ABQ5CNM8_9ASTR</name>
<protein>
    <submittedName>
        <fullName evidence="1">Uncharacterized protein</fullName>
    </submittedName>
</protein>
<dbReference type="Proteomes" id="UP001151760">
    <property type="component" value="Unassembled WGS sequence"/>
</dbReference>
<dbReference type="EMBL" id="BQNB010014385">
    <property type="protein sequence ID" value="GJT27538.1"/>
    <property type="molecule type" value="Genomic_DNA"/>
</dbReference>